<dbReference type="WBParaSite" id="BPAG_0001027901-mRNA-1">
    <property type="protein sequence ID" value="BPAG_0001027901-mRNA-1"/>
    <property type="gene ID" value="BPAG_0001027901"/>
</dbReference>
<dbReference type="EMBL" id="UZAD01013180">
    <property type="protein sequence ID" value="VDN91427.1"/>
    <property type="molecule type" value="Genomic_DNA"/>
</dbReference>
<accession>A0A0N4TP28</accession>
<dbReference type="Proteomes" id="UP000278627">
    <property type="component" value="Unassembled WGS sequence"/>
</dbReference>
<gene>
    <name evidence="1" type="ORF">BPAG_LOCUS10241</name>
</gene>
<evidence type="ECO:0000313" key="2">
    <source>
        <dbReference type="Proteomes" id="UP000278627"/>
    </source>
</evidence>
<evidence type="ECO:0000313" key="1">
    <source>
        <dbReference type="EMBL" id="VDN91427.1"/>
    </source>
</evidence>
<name>A0A0N4TP28_BRUPA</name>
<dbReference type="AlphaFoldDB" id="A0A0N4TP28"/>
<evidence type="ECO:0000313" key="3">
    <source>
        <dbReference type="WBParaSite" id="BPAG_0001027901-mRNA-1"/>
    </source>
</evidence>
<sequence length="66" mass="7874">MISYDMKGQDFRLSIISSVTKFIPSYYWQSLMRLNDDDNLLRKRNCLQPGHHSKCVPSRRQTDIRI</sequence>
<proteinExistence type="predicted"/>
<reference evidence="1 2" key="2">
    <citation type="submission" date="2018-11" db="EMBL/GenBank/DDBJ databases">
        <authorList>
            <consortium name="Pathogen Informatics"/>
        </authorList>
    </citation>
    <scope>NUCLEOTIDE SEQUENCE [LARGE SCALE GENOMIC DNA]</scope>
</reference>
<organism evidence="3">
    <name type="scientific">Brugia pahangi</name>
    <name type="common">Filarial nematode worm</name>
    <dbReference type="NCBI Taxonomy" id="6280"/>
    <lineage>
        <taxon>Eukaryota</taxon>
        <taxon>Metazoa</taxon>
        <taxon>Ecdysozoa</taxon>
        <taxon>Nematoda</taxon>
        <taxon>Chromadorea</taxon>
        <taxon>Rhabditida</taxon>
        <taxon>Spirurina</taxon>
        <taxon>Spiruromorpha</taxon>
        <taxon>Filarioidea</taxon>
        <taxon>Onchocercidae</taxon>
        <taxon>Brugia</taxon>
    </lineage>
</organism>
<protein>
    <submittedName>
        <fullName evidence="3">Ovule protein</fullName>
    </submittedName>
</protein>
<reference evidence="3" key="1">
    <citation type="submission" date="2017-02" db="UniProtKB">
        <authorList>
            <consortium name="WormBaseParasite"/>
        </authorList>
    </citation>
    <scope>IDENTIFICATION</scope>
</reference>
<keyword evidence="2" id="KW-1185">Reference proteome</keyword>